<evidence type="ECO:0000313" key="3">
    <source>
        <dbReference type="Proteomes" id="UP000238836"/>
    </source>
</evidence>
<proteinExistence type="predicted"/>
<protein>
    <submittedName>
        <fullName evidence="2">Uncharacterized protein</fullName>
    </submittedName>
</protein>
<accession>A0ABX5EQE4</accession>
<dbReference type="Proteomes" id="UP000238836">
    <property type="component" value="Unassembled WGS sequence"/>
</dbReference>
<dbReference type="EMBL" id="PVTZ01000008">
    <property type="protein sequence ID" value="PRZ13613.1"/>
    <property type="molecule type" value="Genomic_DNA"/>
</dbReference>
<comment type="caution">
    <text evidence="2">The sequence shown here is derived from an EMBL/GenBank/DDBJ whole genome shotgun (WGS) entry which is preliminary data.</text>
</comment>
<evidence type="ECO:0000313" key="2">
    <source>
        <dbReference type="EMBL" id="PRZ13613.1"/>
    </source>
</evidence>
<organism evidence="2 3">
    <name type="scientific">Laceyella sediminis</name>
    <dbReference type="NCBI Taxonomy" id="573074"/>
    <lineage>
        <taxon>Bacteria</taxon>
        <taxon>Bacillati</taxon>
        <taxon>Bacillota</taxon>
        <taxon>Bacilli</taxon>
        <taxon>Bacillales</taxon>
        <taxon>Thermoactinomycetaceae</taxon>
        <taxon>Laceyella</taxon>
    </lineage>
</organism>
<dbReference type="RefSeq" id="WP_106342689.1">
    <property type="nucleotide sequence ID" value="NZ_PVTZ01000008.1"/>
</dbReference>
<gene>
    <name evidence="2" type="ORF">CLV36_108110</name>
</gene>
<sequence length="90" mass="10692">MNLMDREAFIMIAKSLNCSEQGIKEALHYQYWELWKSMRDIAEATKVPYETIRSLMKQFKIPTRHSTRSRFKGQKKNMPTNFGKCTSKKK</sequence>
<feature type="region of interest" description="Disordered" evidence="1">
    <location>
        <begin position="66"/>
        <end position="90"/>
    </location>
</feature>
<evidence type="ECO:0000256" key="1">
    <source>
        <dbReference type="SAM" id="MobiDB-lite"/>
    </source>
</evidence>
<feature type="compositionally biased region" description="Basic residues" evidence="1">
    <location>
        <begin position="66"/>
        <end position="75"/>
    </location>
</feature>
<name>A0ABX5EQE4_9BACL</name>
<keyword evidence="3" id="KW-1185">Reference proteome</keyword>
<reference evidence="2 3" key="1">
    <citation type="submission" date="2018-03" db="EMBL/GenBank/DDBJ databases">
        <title>Genomic Encyclopedia of Archaeal and Bacterial Type Strains, Phase II (KMG-II): from individual species to whole genera.</title>
        <authorList>
            <person name="Goeker M."/>
        </authorList>
    </citation>
    <scope>NUCLEOTIDE SEQUENCE [LARGE SCALE GENOMIC DNA]</scope>
    <source>
        <strain evidence="2 3">RHA1</strain>
    </source>
</reference>